<dbReference type="InterPro" id="IPR046348">
    <property type="entry name" value="SIS_dom_sf"/>
</dbReference>
<name>A0A1N7RSZ2_9BURK</name>
<feature type="domain" description="SIS" evidence="1">
    <location>
        <begin position="63"/>
        <end position="224"/>
    </location>
</feature>
<dbReference type="SUPFAM" id="SSF53697">
    <property type="entry name" value="SIS domain"/>
    <property type="match status" value="1"/>
</dbReference>
<organism evidence="2 3">
    <name type="scientific">Paraburkholderia ribeironis</name>
    <dbReference type="NCBI Taxonomy" id="1247936"/>
    <lineage>
        <taxon>Bacteria</taxon>
        <taxon>Pseudomonadati</taxon>
        <taxon>Pseudomonadota</taxon>
        <taxon>Betaproteobacteria</taxon>
        <taxon>Burkholderiales</taxon>
        <taxon>Burkholderiaceae</taxon>
        <taxon>Paraburkholderia</taxon>
    </lineage>
</organism>
<accession>A0A1N7RSZ2</accession>
<sequence>MSSTHLLVSLYPHLGDETNRRAELVSDALLLEAVATKSAESIATHSRFFEANGEAVLKAAHLLANAFRDGKRLYTFGNGGSSSDASHVAVEFSHPATVGRPALPAQNLAQDTALVTAIGNDVGITEIYARQLMGLARPGDIALGLSTSGNSRNVLRGLEEGHRLGARTVALVGGDGGEMARAPFIDCCLTVRSQSVHRIQEAHVVIYHVLWDLVHTLLANNRVARCAQS</sequence>
<protein>
    <submittedName>
        <fullName evidence="2">Phosphoheptose isomerase</fullName>
        <ecNumber evidence="2">5.3.1.28</ecNumber>
    </submittedName>
</protein>
<dbReference type="InterPro" id="IPR035461">
    <property type="entry name" value="GmhA/DiaA"/>
</dbReference>
<keyword evidence="2" id="KW-0413">Isomerase</keyword>
<dbReference type="InterPro" id="IPR050099">
    <property type="entry name" value="SIS_GmhA/DiaA_subfam"/>
</dbReference>
<dbReference type="PANTHER" id="PTHR30390">
    <property type="entry name" value="SEDOHEPTULOSE 7-PHOSPHATE ISOMERASE / DNAA INITIATOR-ASSOCIATING FACTOR FOR REPLICATION INITIATION"/>
    <property type="match status" value="1"/>
</dbReference>
<proteinExistence type="predicted"/>
<dbReference type="Gene3D" id="3.40.50.10490">
    <property type="entry name" value="Glucose-6-phosphate isomerase like protein, domain 1"/>
    <property type="match status" value="1"/>
</dbReference>
<dbReference type="EMBL" id="CYGX02000014">
    <property type="protein sequence ID" value="SIT38218.1"/>
    <property type="molecule type" value="Genomic_DNA"/>
</dbReference>
<dbReference type="Proteomes" id="UP000187012">
    <property type="component" value="Unassembled WGS sequence"/>
</dbReference>
<evidence type="ECO:0000313" key="3">
    <source>
        <dbReference type="Proteomes" id="UP000187012"/>
    </source>
</evidence>
<dbReference type="GO" id="GO:0097367">
    <property type="term" value="F:carbohydrate derivative binding"/>
    <property type="evidence" value="ECO:0007669"/>
    <property type="project" value="InterPro"/>
</dbReference>
<dbReference type="EC" id="5.3.1.28" evidence="2"/>
<dbReference type="AlphaFoldDB" id="A0A1N7RSZ2"/>
<reference evidence="2 3" key="1">
    <citation type="submission" date="2016-12" db="EMBL/GenBank/DDBJ databases">
        <authorList>
            <person name="Song W.-J."/>
            <person name="Kurnit D.M."/>
        </authorList>
    </citation>
    <scope>NUCLEOTIDE SEQUENCE [LARGE SCALE GENOMIC DNA]</scope>
    <source>
        <strain evidence="2 3">STM7296</strain>
    </source>
</reference>
<evidence type="ECO:0000313" key="2">
    <source>
        <dbReference type="EMBL" id="SIT38218.1"/>
    </source>
</evidence>
<dbReference type="STRING" id="1247936.BN2475_140070"/>
<evidence type="ECO:0000259" key="1">
    <source>
        <dbReference type="PROSITE" id="PS51464"/>
    </source>
</evidence>
<dbReference type="RefSeq" id="WP_094778934.1">
    <property type="nucleotide sequence ID" value="NZ_CYGX02000014.1"/>
</dbReference>
<dbReference type="GO" id="GO:0016853">
    <property type="term" value="F:isomerase activity"/>
    <property type="evidence" value="ECO:0007669"/>
    <property type="project" value="UniProtKB-KW"/>
</dbReference>
<gene>
    <name evidence="2" type="primary">gmhA</name>
    <name evidence="2" type="ORF">BN2475_140070</name>
</gene>
<dbReference type="Pfam" id="PF13580">
    <property type="entry name" value="SIS_2"/>
    <property type="match status" value="1"/>
</dbReference>
<dbReference type="InterPro" id="IPR001347">
    <property type="entry name" value="SIS_dom"/>
</dbReference>
<dbReference type="PROSITE" id="PS51464">
    <property type="entry name" value="SIS"/>
    <property type="match status" value="1"/>
</dbReference>
<dbReference type="CDD" id="cd05006">
    <property type="entry name" value="SIS_GmhA"/>
    <property type="match status" value="1"/>
</dbReference>
<dbReference type="GO" id="GO:1901135">
    <property type="term" value="P:carbohydrate derivative metabolic process"/>
    <property type="evidence" value="ECO:0007669"/>
    <property type="project" value="InterPro"/>
</dbReference>
<dbReference type="OrthoDB" id="9810929at2"/>
<keyword evidence="3" id="KW-1185">Reference proteome</keyword>